<keyword evidence="2" id="KW-1185">Reference proteome</keyword>
<evidence type="ECO:0000313" key="1">
    <source>
        <dbReference type="EMBL" id="MBW0529751.1"/>
    </source>
</evidence>
<reference evidence="1" key="1">
    <citation type="submission" date="2021-03" db="EMBL/GenBank/DDBJ databases">
        <title>Draft genome sequence of rust myrtle Austropuccinia psidii MF-1, a brazilian biotype.</title>
        <authorList>
            <person name="Quecine M.C."/>
            <person name="Pachon D.M.R."/>
            <person name="Bonatelli M.L."/>
            <person name="Correr F.H."/>
            <person name="Franceschini L.M."/>
            <person name="Leite T.F."/>
            <person name="Margarido G.R.A."/>
            <person name="Almeida C.A."/>
            <person name="Ferrarezi J.A."/>
            <person name="Labate C.A."/>
        </authorList>
    </citation>
    <scope>NUCLEOTIDE SEQUENCE</scope>
    <source>
        <strain evidence="1">MF-1</strain>
    </source>
</reference>
<comment type="caution">
    <text evidence="1">The sequence shown here is derived from an EMBL/GenBank/DDBJ whole genome shotgun (WGS) entry which is preliminary data.</text>
</comment>
<organism evidence="1 2">
    <name type="scientific">Austropuccinia psidii MF-1</name>
    <dbReference type="NCBI Taxonomy" id="1389203"/>
    <lineage>
        <taxon>Eukaryota</taxon>
        <taxon>Fungi</taxon>
        <taxon>Dikarya</taxon>
        <taxon>Basidiomycota</taxon>
        <taxon>Pucciniomycotina</taxon>
        <taxon>Pucciniomycetes</taxon>
        <taxon>Pucciniales</taxon>
        <taxon>Sphaerophragmiaceae</taxon>
        <taxon>Austropuccinia</taxon>
    </lineage>
</organism>
<proteinExistence type="predicted"/>
<dbReference type="Proteomes" id="UP000765509">
    <property type="component" value="Unassembled WGS sequence"/>
</dbReference>
<gene>
    <name evidence="1" type="ORF">O181_069466</name>
</gene>
<protein>
    <recommendedName>
        <fullName evidence="3">Reverse transcriptase Ty1/copia-type domain-containing protein</fullName>
    </recommendedName>
</protein>
<sequence>MQNAHSVSTPMDPGVYLATANDEDNSSFLALNVNCRRAVGLISYLAISNRPYLAFPVSLLLQHLEKPGIQHLRAFKWLLQYLVGTQHLGLTLHRTSIHIWTYADAGYANRPSTR</sequence>
<evidence type="ECO:0000313" key="2">
    <source>
        <dbReference type="Proteomes" id="UP000765509"/>
    </source>
</evidence>
<accession>A0A9Q3I4U3</accession>
<name>A0A9Q3I4U3_9BASI</name>
<dbReference type="EMBL" id="AVOT02035398">
    <property type="protein sequence ID" value="MBW0529751.1"/>
    <property type="molecule type" value="Genomic_DNA"/>
</dbReference>
<dbReference type="OrthoDB" id="4069911at2759"/>
<dbReference type="AlphaFoldDB" id="A0A9Q3I4U3"/>
<dbReference type="PANTHER" id="PTHR11439">
    <property type="entry name" value="GAG-POL-RELATED RETROTRANSPOSON"/>
    <property type="match status" value="1"/>
</dbReference>
<evidence type="ECO:0008006" key="3">
    <source>
        <dbReference type="Google" id="ProtNLM"/>
    </source>
</evidence>